<name>A0A7W9E831_9CAUL</name>
<dbReference type="InterPro" id="IPR001969">
    <property type="entry name" value="Aspartic_peptidase_AS"/>
</dbReference>
<reference evidence="3 4" key="1">
    <citation type="submission" date="2020-08" db="EMBL/GenBank/DDBJ databases">
        <title>Genomic Encyclopedia of Type Strains, Phase IV (KMG-IV): sequencing the most valuable type-strain genomes for metagenomic binning, comparative biology and taxonomic classification.</title>
        <authorList>
            <person name="Goeker M."/>
        </authorList>
    </citation>
    <scope>NUCLEOTIDE SEQUENCE [LARGE SCALE GENOMIC DNA]</scope>
    <source>
        <strain evidence="3 4">DSM 24448</strain>
    </source>
</reference>
<dbReference type="RefSeq" id="WP_123287880.1">
    <property type="nucleotide sequence ID" value="NZ_JACIJB010000004.1"/>
</dbReference>
<dbReference type="GO" id="GO:0006508">
    <property type="term" value="P:proteolysis"/>
    <property type="evidence" value="ECO:0007669"/>
    <property type="project" value="UniProtKB-KW"/>
</dbReference>
<sequence length="318" mass="33378">MNRRSLLIRTGVVAGALGGGWWLKENVLWSAPGLAFSGGTTTPWIDFAARVLSPTIPVRIAGQTVNALIDSGAQYSVIDRGFHTAIEAELGPRPLFDIPLVAYGVGGQPQMGKGVRLDMAVDGLSLSGLRCAILDLGPLADEEGLSAPLILGQDLLKLLALEVDLVERRMRLMDRQAVVHDARWSRVAVRRRGTALVTPVEVEGHTLDAVVDTGASSILSLSQPAAEAAGILDGRPAGTGESLVLGGQITADILTVARLRAVGRTFREVDVPVYGAVGMPGIPAALLGMAAFRDQGLLLDIGGGTLYRTAQLDLTVVQ</sequence>
<evidence type="ECO:0000313" key="4">
    <source>
        <dbReference type="Proteomes" id="UP000548978"/>
    </source>
</evidence>
<dbReference type="CDD" id="cd00303">
    <property type="entry name" value="retropepsin_like"/>
    <property type="match status" value="1"/>
</dbReference>
<accession>A0A7W9E831</accession>
<dbReference type="AlphaFoldDB" id="A0A7W9E831"/>
<protein>
    <submittedName>
        <fullName evidence="3">Putative aspartyl protease</fullName>
    </submittedName>
</protein>
<dbReference type="GO" id="GO:0004190">
    <property type="term" value="F:aspartic-type endopeptidase activity"/>
    <property type="evidence" value="ECO:0007669"/>
    <property type="project" value="InterPro"/>
</dbReference>
<dbReference type="OrthoDB" id="107347at2"/>
<dbReference type="CDD" id="cd05483">
    <property type="entry name" value="retropepsin_like_bacteria"/>
    <property type="match status" value="1"/>
</dbReference>
<dbReference type="InterPro" id="IPR021109">
    <property type="entry name" value="Peptidase_aspartic_dom_sf"/>
</dbReference>
<evidence type="ECO:0000256" key="1">
    <source>
        <dbReference type="ARBA" id="ARBA00022801"/>
    </source>
</evidence>
<dbReference type="SUPFAM" id="SSF50630">
    <property type="entry name" value="Acid proteases"/>
    <property type="match status" value="2"/>
</dbReference>
<dbReference type="PROSITE" id="PS00141">
    <property type="entry name" value="ASP_PROTEASE"/>
    <property type="match status" value="1"/>
</dbReference>
<dbReference type="InterPro" id="IPR001995">
    <property type="entry name" value="Peptidase_A2_cat"/>
</dbReference>
<keyword evidence="3" id="KW-0645">Protease</keyword>
<evidence type="ECO:0000259" key="2">
    <source>
        <dbReference type="PROSITE" id="PS50175"/>
    </source>
</evidence>
<proteinExistence type="predicted"/>
<feature type="domain" description="Peptidase A2" evidence="2">
    <location>
        <begin position="65"/>
        <end position="170"/>
    </location>
</feature>
<keyword evidence="1" id="KW-0378">Hydrolase</keyword>
<dbReference type="Pfam" id="PF13650">
    <property type="entry name" value="Asp_protease_2"/>
    <property type="match status" value="2"/>
</dbReference>
<keyword evidence="4" id="KW-1185">Reference proteome</keyword>
<gene>
    <name evidence="3" type="ORF">FHS65_001310</name>
</gene>
<evidence type="ECO:0000313" key="3">
    <source>
        <dbReference type="EMBL" id="MBB5660564.1"/>
    </source>
</evidence>
<dbReference type="Proteomes" id="UP000548978">
    <property type="component" value="Unassembled WGS sequence"/>
</dbReference>
<dbReference type="PROSITE" id="PS50175">
    <property type="entry name" value="ASP_PROT_RETROV"/>
    <property type="match status" value="1"/>
</dbReference>
<comment type="caution">
    <text evidence="3">The sequence shown here is derived from an EMBL/GenBank/DDBJ whole genome shotgun (WGS) entry which is preliminary data.</text>
</comment>
<dbReference type="EMBL" id="JACIJB010000004">
    <property type="protein sequence ID" value="MBB5660564.1"/>
    <property type="molecule type" value="Genomic_DNA"/>
</dbReference>
<dbReference type="Gene3D" id="2.40.70.10">
    <property type="entry name" value="Acid Proteases"/>
    <property type="match status" value="2"/>
</dbReference>
<organism evidence="3 4">
    <name type="scientific">Brevundimonas halotolerans</name>
    <dbReference type="NCBI Taxonomy" id="69670"/>
    <lineage>
        <taxon>Bacteria</taxon>
        <taxon>Pseudomonadati</taxon>
        <taxon>Pseudomonadota</taxon>
        <taxon>Alphaproteobacteria</taxon>
        <taxon>Caulobacterales</taxon>
        <taxon>Caulobacteraceae</taxon>
        <taxon>Brevundimonas</taxon>
    </lineage>
</organism>
<dbReference type="InterPro" id="IPR034122">
    <property type="entry name" value="Retropepsin-like_bacterial"/>
</dbReference>